<accession>A0A9Q3S1P5</accession>
<proteinExistence type="predicted"/>
<dbReference type="Proteomes" id="UP000824927">
    <property type="component" value="Unassembled WGS sequence"/>
</dbReference>
<dbReference type="EMBL" id="JAHVKP010000001">
    <property type="protein sequence ID" value="MBY6218358.1"/>
    <property type="molecule type" value="Genomic_DNA"/>
</dbReference>
<reference evidence="1" key="1">
    <citation type="submission" date="2021-06" db="EMBL/GenBank/DDBJ databases">
        <title>50 bacteria genomes isolated from Dapeng, Shenzhen, China.</title>
        <authorList>
            <person name="Zheng W."/>
            <person name="Yu S."/>
            <person name="Huang Y."/>
        </authorList>
    </citation>
    <scope>NUCLEOTIDE SEQUENCE</scope>
    <source>
        <strain evidence="1">DP4N28-2</strain>
    </source>
</reference>
<protein>
    <submittedName>
        <fullName evidence="1">Uncharacterized protein</fullName>
    </submittedName>
</protein>
<evidence type="ECO:0000313" key="2">
    <source>
        <dbReference type="Proteomes" id="UP000824927"/>
    </source>
</evidence>
<dbReference type="RefSeq" id="WP_222405200.1">
    <property type="nucleotide sequence ID" value="NZ_JAHVKP010000001.1"/>
</dbReference>
<dbReference type="AlphaFoldDB" id="A0A9Q3S1P5"/>
<evidence type="ECO:0000313" key="1">
    <source>
        <dbReference type="EMBL" id="MBY6218358.1"/>
    </source>
</evidence>
<name>A0A9Q3S1P5_9SPHN</name>
<organism evidence="1 2">
    <name type="scientific">Qipengyuania aquimaris</name>
    <dbReference type="NCBI Taxonomy" id="255984"/>
    <lineage>
        <taxon>Bacteria</taxon>
        <taxon>Pseudomonadati</taxon>
        <taxon>Pseudomonadota</taxon>
        <taxon>Alphaproteobacteria</taxon>
        <taxon>Sphingomonadales</taxon>
        <taxon>Erythrobacteraceae</taxon>
        <taxon>Qipengyuania</taxon>
    </lineage>
</organism>
<gene>
    <name evidence="1" type="ORF">KUV31_08385</name>
</gene>
<comment type="caution">
    <text evidence="1">The sequence shown here is derived from an EMBL/GenBank/DDBJ whole genome shotgun (WGS) entry which is preliminary data.</text>
</comment>
<sequence>MLIALAKRLGLIFGFALVVFAIGSVKNMIDPPQGQANARPNMEHTKLAAPLHDPVMQSALSQLRASGRYEGETGGGARLVFPSVSGQVTLSSSDVQALNALYRAINNGAPAALTHEQRLEELRRENLDYNGWGRDTSY</sequence>